<dbReference type="EMBL" id="BMAC01000066">
    <property type="protein sequence ID" value="GFP83610.1"/>
    <property type="molecule type" value="Genomic_DNA"/>
</dbReference>
<name>A0A830B7F6_9LAMI</name>
<feature type="region of interest" description="Disordered" evidence="1">
    <location>
        <begin position="1"/>
        <end position="51"/>
    </location>
</feature>
<feature type="compositionally biased region" description="Basic residues" evidence="1">
    <location>
        <begin position="1"/>
        <end position="12"/>
    </location>
</feature>
<accession>A0A830B7F6</accession>
<gene>
    <name evidence="2" type="ORF">PHJA_000504400</name>
</gene>
<keyword evidence="3" id="KW-1185">Reference proteome</keyword>
<comment type="caution">
    <text evidence="2">The sequence shown here is derived from an EMBL/GenBank/DDBJ whole genome shotgun (WGS) entry which is preliminary data.</text>
</comment>
<evidence type="ECO:0000313" key="2">
    <source>
        <dbReference type="EMBL" id="GFP83610.1"/>
    </source>
</evidence>
<reference evidence="2" key="1">
    <citation type="submission" date="2020-07" db="EMBL/GenBank/DDBJ databases">
        <title>Ethylene signaling mediates host invasion by parasitic plants.</title>
        <authorList>
            <person name="Yoshida S."/>
        </authorList>
    </citation>
    <scope>NUCLEOTIDE SEQUENCE</scope>
    <source>
        <strain evidence="2">Okayama</strain>
    </source>
</reference>
<protein>
    <submittedName>
        <fullName evidence="2">Uncharacterized protein</fullName>
    </submittedName>
</protein>
<organism evidence="2 3">
    <name type="scientific">Phtheirospermum japonicum</name>
    <dbReference type="NCBI Taxonomy" id="374723"/>
    <lineage>
        <taxon>Eukaryota</taxon>
        <taxon>Viridiplantae</taxon>
        <taxon>Streptophyta</taxon>
        <taxon>Embryophyta</taxon>
        <taxon>Tracheophyta</taxon>
        <taxon>Spermatophyta</taxon>
        <taxon>Magnoliopsida</taxon>
        <taxon>eudicotyledons</taxon>
        <taxon>Gunneridae</taxon>
        <taxon>Pentapetalae</taxon>
        <taxon>asterids</taxon>
        <taxon>lamiids</taxon>
        <taxon>Lamiales</taxon>
        <taxon>Orobanchaceae</taxon>
        <taxon>Orobanchaceae incertae sedis</taxon>
        <taxon>Phtheirospermum</taxon>
    </lineage>
</organism>
<dbReference type="AlphaFoldDB" id="A0A830B7F6"/>
<sequence>MCRARRRKRSWRRGTTATRCAAAASAGMASPSSRRCPRSGSTSPITITLDN</sequence>
<dbReference type="Proteomes" id="UP000653305">
    <property type="component" value="Unassembled WGS sequence"/>
</dbReference>
<evidence type="ECO:0000256" key="1">
    <source>
        <dbReference type="SAM" id="MobiDB-lite"/>
    </source>
</evidence>
<proteinExistence type="predicted"/>
<feature type="compositionally biased region" description="Low complexity" evidence="1">
    <location>
        <begin position="13"/>
        <end position="44"/>
    </location>
</feature>
<evidence type="ECO:0000313" key="3">
    <source>
        <dbReference type="Proteomes" id="UP000653305"/>
    </source>
</evidence>